<comment type="similarity">
    <text evidence="2">Belongs to the peptidase C19 family.</text>
</comment>
<dbReference type="GO" id="GO:0004843">
    <property type="term" value="F:cysteine-type deubiquitinase activity"/>
    <property type="evidence" value="ECO:0007669"/>
    <property type="project" value="UniProtKB-EC"/>
</dbReference>
<dbReference type="PROSITE" id="PS00972">
    <property type="entry name" value="USP_1"/>
    <property type="match status" value="1"/>
</dbReference>
<name>A0A8H7V930_9FUNG</name>
<feature type="region of interest" description="Disordered" evidence="8">
    <location>
        <begin position="507"/>
        <end position="570"/>
    </location>
</feature>
<dbReference type="PROSITE" id="PS51257">
    <property type="entry name" value="PROKAR_LIPOPROTEIN"/>
    <property type="match status" value="1"/>
</dbReference>
<keyword evidence="11" id="KW-1185">Reference proteome</keyword>
<organism evidence="10 11">
    <name type="scientific">Mucor plumbeus</name>
    <dbReference type="NCBI Taxonomy" id="97098"/>
    <lineage>
        <taxon>Eukaryota</taxon>
        <taxon>Fungi</taxon>
        <taxon>Fungi incertae sedis</taxon>
        <taxon>Mucoromycota</taxon>
        <taxon>Mucoromycotina</taxon>
        <taxon>Mucoromycetes</taxon>
        <taxon>Mucorales</taxon>
        <taxon>Mucorineae</taxon>
        <taxon>Mucoraceae</taxon>
        <taxon>Mucor</taxon>
    </lineage>
</organism>
<dbReference type="CDD" id="cd02662">
    <property type="entry name" value="Peptidase_C19F"/>
    <property type="match status" value="1"/>
</dbReference>
<accession>A0A8H7V930</accession>
<dbReference type="InterPro" id="IPR018200">
    <property type="entry name" value="USP_CS"/>
</dbReference>
<dbReference type="GO" id="GO:0006508">
    <property type="term" value="P:proteolysis"/>
    <property type="evidence" value="ECO:0007669"/>
    <property type="project" value="UniProtKB-KW"/>
</dbReference>
<dbReference type="GO" id="GO:0005829">
    <property type="term" value="C:cytosol"/>
    <property type="evidence" value="ECO:0007669"/>
    <property type="project" value="TreeGrafter"/>
</dbReference>
<comment type="caution">
    <text evidence="10">The sequence shown here is derived from an EMBL/GenBank/DDBJ whole genome shotgun (WGS) entry which is preliminary data.</text>
</comment>
<feature type="compositionally biased region" description="Polar residues" evidence="8">
    <location>
        <begin position="558"/>
        <end position="568"/>
    </location>
</feature>
<gene>
    <name evidence="10" type="ORF">INT46_000920</name>
</gene>
<keyword evidence="7" id="KW-0788">Thiol protease</keyword>
<keyword evidence="5" id="KW-0833">Ubl conjugation pathway</keyword>
<keyword evidence="6" id="KW-0378">Hydrolase</keyword>
<evidence type="ECO:0000256" key="5">
    <source>
        <dbReference type="ARBA" id="ARBA00022786"/>
    </source>
</evidence>
<dbReference type="OrthoDB" id="2020758at2759"/>
<dbReference type="InterPro" id="IPR001394">
    <property type="entry name" value="Peptidase_C19_UCH"/>
</dbReference>
<protein>
    <recommendedName>
        <fullName evidence="3">ubiquitinyl hydrolase 1</fullName>
        <ecNumber evidence="3">3.4.19.12</ecNumber>
    </recommendedName>
</protein>
<dbReference type="EMBL" id="JAEPRC010000021">
    <property type="protein sequence ID" value="KAG2214701.1"/>
    <property type="molecule type" value="Genomic_DNA"/>
</dbReference>
<evidence type="ECO:0000256" key="4">
    <source>
        <dbReference type="ARBA" id="ARBA00022670"/>
    </source>
</evidence>
<dbReference type="InterPro" id="IPR050164">
    <property type="entry name" value="Peptidase_C19"/>
</dbReference>
<proteinExistence type="inferred from homology"/>
<evidence type="ECO:0000256" key="3">
    <source>
        <dbReference type="ARBA" id="ARBA00012759"/>
    </source>
</evidence>
<dbReference type="InterPro" id="IPR038765">
    <property type="entry name" value="Papain-like_cys_pep_sf"/>
</dbReference>
<feature type="domain" description="USP" evidence="9">
    <location>
        <begin position="78"/>
        <end position="484"/>
    </location>
</feature>
<evidence type="ECO:0000313" key="10">
    <source>
        <dbReference type="EMBL" id="KAG2214701.1"/>
    </source>
</evidence>
<feature type="compositionally biased region" description="Acidic residues" evidence="8">
    <location>
        <begin position="528"/>
        <end position="538"/>
    </location>
</feature>
<dbReference type="Gene3D" id="3.90.70.10">
    <property type="entry name" value="Cysteine proteinases"/>
    <property type="match status" value="1"/>
</dbReference>
<dbReference type="GO" id="GO:0005634">
    <property type="term" value="C:nucleus"/>
    <property type="evidence" value="ECO:0007669"/>
    <property type="project" value="TreeGrafter"/>
</dbReference>
<evidence type="ECO:0000256" key="8">
    <source>
        <dbReference type="SAM" id="MobiDB-lite"/>
    </source>
</evidence>
<dbReference type="PANTHER" id="PTHR24006">
    <property type="entry name" value="UBIQUITIN CARBOXYL-TERMINAL HYDROLASE"/>
    <property type="match status" value="1"/>
</dbReference>
<feature type="compositionally biased region" description="Low complexity" evidence="8">
    <location>
        <begin position="511"/>
        <end position="520"/>
    </location>
</feature>
<evidence type="ECO:0000313" key="11">
    <source>
        <dbReference type="Proteomes" id="UP000650833"/>
    </source>
</evidence>
<dbReference type="SUPFAM" id="SSF54001">
    <property type="entry name" value="Cysteine proteinases"/>
    <property type="match status" value="1"/>
</dbReference>
<reference evidence="10" key="1">
    <citation type="submission" date="2020-12" db="EMBL/GenBank/DDBJ databases">
        <title>Metabolic potential, ecology and presence of endohyphal bacteria is reflected in genomic diversity of Mucoromycotina.</title>
        <authorList>
            <person name="Muszewska A."/>
            <person name="Okrasinska A."/>
            <person name="Steczkiewicz K."/>
            <person name="Drgas O."/>
            <person name="Orlowska M."/>
            <person name="Perlinska-Lenart U."/>
            <person name="Aleksandrzak-Piekarczyk T."/>
            <person name="Szatraj K."/>
            <person name="Zielenkiewicz U."/>
            <person name="Pilsyk S."/>
            <person name="Malc E."/>
            <person name="Mieczkowski P."/>
            <person name="Kruszewska J.S."/>
            <person name="Biernat P."/>
            <person name="Pawlowska J."/>
        </authorList>
    </citation>
    <scope>NUCLEOTIDE SEQUENCE</scope>
    <source>
        <strain evidence="10">CBS 226.32</strain>
    </source>
</reference>
<evidence type="ECO:0000256" key="1">
    <source>
        <dbReference type="ARBA" id="ARBA00000707"/>
    </source>
</evidence>
<keyword evidence="4" id="KW-0645">Protease</keyword>
<sequence length="593" mass="66873">MSLLLKGLYYTISNISTIIQSCLHDVILPYSTIINRKDDFYYHTSALSSAGDIVTYELNSPIDTQVCLLPEYSSTMVAGLINTGNSCFLNSVLQSLSSLPKLQTYLDQLNATHSTSKIPVTQSLLKTLRLLSAPSDDTFQPIDVVRVLKNNHRVVNREQQDAQELYQLLVSELETETSKLSKKQGFRDILSFGSSSKKNISIIENPLTGLIAYRTSCMQCGYASGIPMHSFNNVQLTLPTADVTTLDECLEQLTSMEYLNDVECSKCSLINTVQNLTIEIESLQQQPNKIEKMQCLEKVKKEIEHRLEVGTIEQEEDSKSGNNNLKGMISKSIGVKSKQGMFAKPPKVLCLHFVRSVYLPSGDVLKNTCQVQYPEILDLTPYCTNGTLETQPHLPISTPDHVSSVKYRLMSSVVHYGDHYSGHYIAYKRRLLAGHCSCDNCGHDNTDLKSHDSEWFRISDDRVMVCAADDALKENPFMLLYELIEEQDTGTELVPGLIYTLPITSTVTPDQQQQQRQQRQQRQHYWEESEPDQEDLEELLSSNMPAAPPSSPIMEPSTAYTKNPNRKNVNSKKRYSISHFKLNNHHSIPILTQ</sequence>
<evidence type="ECO:0000259" key="9">
    <source>
        <dbReference type="PROSITE" id="PS50235"/>
    </source>
</evidence>
<dbReference type="PROSITE" id="PS50235">
    <property type="entry name" value="USP_3"/>
    <property type="match status" value="1"/>
</dbReference>
<evidence type="ECO:0000256" key="2">
    <source>
        <dbReference type="ARBA" id="ARBA00009085"/>
    </source>
</evidence>
<dbReference type="Pfam" id="PF00443">
    <property type="entry name" value="UCH"/>
    <property type="match status" value="1"/>
</dbReference>
<dbReference type="Proteomes" id="UP000650833">
    <property type="component" value="Unassembled WGS sequence"/>
</dbReference>
<evidence type="ECO:0000256" key="7">
    <source>
        <dbReference type="ARBA" id="ARBA00022807"/>
    </source>
</evidence>
<comment type="catalytic activity">
    <reaction evidence="1">
        <text>Thiol-dependent hydrolysis of ester, thioester, amide, peptide and isopeptide bonds formed by the C-terminal Gly of ubiquitin (a 76-residue protein attached to proteins as an intracellular targeting signal).</text>
        <dbReference type="EC" id="3.4.19.12"/>
    </reaction>
</comment>
<dbReference type="PANTHER" id="PTHR24006:SF888">
    <property type="entry name" value="UBIQUITIN CARBOXYL-TERMINAL HYDROLASE 30"/>
    <property type="match status" value="1"/>
</dbReference>
<dbReference type="GO" id="GO:0016579">
    <property type="term" value="P:protein deubiquitination"/>
    <property type="evidence" value="ECO:0007669"/>
    <property type="project" value="InterPro"/>
</dbReference>
<dbReference type="AlphaFoldDB" id="A0A8H7V930"/>
<dbReference type="InterPro" id="IPR028889">
    <property type="entry name" value="USP"/>
</dbReference>
<evidence type="ECO:0000256" key="6">
    <source>
        <dbReference type="ARBA" id="ARBA00022801"/>
    </source>
</evidence>
<dbReference type="EC" id="3.4.19.12" evidence="3"/>